<keyword evidence="2" id="KW-1185">Reference proteome</keyword>
<dbReference type="EMBL" id="JACFYJ010000077">
    <property type="protein sequence ID" value="MEI6001571.1"/>
    <property type="molecule type" value="Genomic_DNA"/>
</dbReference>
<sequence>MARLLLCGGGIGTRLLNMRDDWRKAAENIDMRIHLVRRWQSGRDVPIKNTAAGSLQTALQADGLR</sequence>
<reference evidence="1 2" key="1">
    <citation type="journal article" date="2022" name="Arch. Microbiol.">
        <title>Paraburkholderia bengalensis sp. nov. isolated from roots of Oryza sativa, IR64.</title>
        <authorList>
            <person name="Nag P."/>
            <person name="Mondal N."/>
            <person name="Sarkar J."/>
            <person name="Das S."/>
        </authorList>
    </citation>
    <scope>NUCLEOTIDE SEQUENCE [LARGE SCALE GENOMIC DNA]</scope>
    <source>
        <strain evidence="1 2">IR64_4_BI</strain>
    </source>
</reference>
<evidence type="ECO:0000313" key="2">
    <source>
        <dbReference type="Proteomes" id="UP001386437"/>
    </source>
</evidence>
<accession>A0ABU8J1B2</accession>
<protein>
    <submittedName>
        <fullName evidence="1">Uncharacterized protein</fullName>
    </submittedName>
</protein>
<evidence type="ECO:0000313" key="1">
    <source>
        <dbReference type="EMBL" id="MEI6001571.1"/>
    </source>
</evidence>
<gene>
    <name evidence="1" type="ORF">H3V53_31745</name>
</gene>
<proteinExistence type="predicted"/>
<organism evidence="1 2">
    <name type="scientific">Paraburkholderia bengalensis</name>
    <dbReference type="NCBI Taxonomy" id="2747562"/>
    <lineage>
        <taxon>Bacteria</taxon>
        <taxon>Pseudomonadati</taxon>
        <taxon>Pseudomonadota</taxon>
        <taxon>Betaproteobacteria</taxon>
        <taxon>Burkholderiales</taxon>
        <taxon>Burkholderiaceae</taxon>
        <taxon>Paraburkholderia</taxon>
    </lineage>
</organism>
<dbReference type="Proteomes" id="UP001386437">
    <property type="component" value="Unassembled WGS sequence"/>
</dbReference>
<dbReference type="RefSeq" id="WP_336601281.1">
    <property type="nucleotide sequence ID" value="NZ_JACFYJ010000077.1"/>
</dbReference>
<comment type="caution">
    <text evidence="1">The sequence shown here is derived from an EMBL/GenBank/DDBJ whole genome shotgun (WGS) entry which is preliminary data.</text>
</comment>
<name>A0ABU8J1B2_9BURK</name>